<dbReference type="AlphaFoldDB" id="A0A9N9PYP5"/>
<sequence length="119" mass="13949">MSDTKPFPGISLEVTVTIAPENVPKFFESFKPAYEAVIAEPECTFFEVFIDPDQPGVIHWVEGWKKDKMWLLGVQMQKDYYKPYLAATEPMFLKPREFKVFEKLSVEWCHVKPEHHTKP</sequence>
<protein>
    <recommendedName>
        <fullName evidence="3">ABM domain-containing protein</fullName>
    </recommendedName>
</protein>
<reference evidence="1" key="1">
    <citation type="submission" date="2021-07" db="EMBL/GenBank/DDBJ databases">
        <authorList>
            <person name="Durling M."/>
        </authorList>
    </citation>
    <scope>NUCLEOTIDE SEQUENCE</scope>
</reference>
<organism evidence="1 2">
    <name type="scientific">Hymenoscyphus albidus</name>
    <dbReference type="NCBI Taxonomy" id="595503"/>
    <lineage>
        <taxon>Eukaryota</taxon>
        <taxon>Fungi</taxon>
        <taxon>Dikarya</taxon>
        <taxon>Ascomycota</taxon>
        <taxon>Pezizomycotina</taxon>
        <taxon>Leotiomycetes</taxon>
        <taxon>Helotiales</taxon>
        <taxon>Helotiaceae</taxon>
        <taxon>Hymenoscyphus</taxon>
    </lineage>
</organism>
<dbReference type="SUPFAM" id="SSF54909">
    <property type="entry name" value="Dimeric alpha+beta barrel"/>
    <property type="match status" value="1"/>
</dbReference>
<dbReference type="EMBL" id="CAJVRM010000329">
    <property type="protein sequence ID" value="CAG8979678.1"/>
    <property type="molecule type" value="Genomic_DNA"/>
</dbReference>
<gene>
    <name evidence="1" type="ORF">HYALB_00003909</name>
</gene>
<proteinExistence type="predicted"/>
<accession>A0A9N9PYP5</accession>
<keyword evidence="2" id="KW-1185">Reference proteome</keyword>
<evidence type="ECO:0008006" key="3">
    <source>
        <dbReference type="Google" id="ProtNLM"/>
    </source>
</evidence>
<name>A0A9N9PYP5_9HELO</name>
<evidence type="ECO:0000313" key="2">
    <source>
        <dbReference type="Proteomes" id="UP000701801"/>
    </source>
</evidence>
<dbReference type="Gene3D" id="3.30.70.100">
    <property type="match status" value="1"/>
</dbReference>
<dbReference type="InterPro" id="IPR011008">
    <property type="entry name" value="Dimeric_a/b-barrel"/>
</dbReference>
<dbReference type="Proteomes" id="UP000701801">
    <property type="component" value="Unassembled WGS sequence"/>
</dbReference>
<evidence type="ECO:0000313" key="1">
    <source>
        <dbReference type="EMBL" id="CAG8979678.1"/>
    </source>
</evidence>
<comment type="caution">
    <text evidence="1">The sequence shown here is derived from an EMBL/GenBank/DDBJ whole genome shotgun (WGS) entry which is preliminary data.</text>
</comment>
<dbReference type="OrthoDB" id="4126315at2759"/>